<organism evidence="1 2">
    <name type="scientific">Dendrobium chrysotoxum</name>
    <name type="common">Orchid</name>
    <dbReference type="NCBI Taxonomy" id="161865"/>
    <lineage>
        <taxon>Eukaryota</taxon>
        <taxon>Viridiplantae</taxon>
        <taxon>Streptophyta</taxon>
        <taxon>Embryophyta</taxon>
        <taxon>Tracheophyta</taxon>
        <taxon>Spermatophyta</taxon>
        <taxon>Magnoliopsida</taxon>
        <taxon>Liliopsida</taxon>
        <taxon>Asparagales</taxon>
        <taxon>Orchidaceae</taxon>
        <taxon>Epidendroideae</taxon>
        <taxon>Malaxideae</taxon>
        <taxon>Dendrobiinae</taxon>
        <taxon>Dendrobium</taxon>
    </lineage>
</organism>
<accession>A0AAV7GHG8</accession>
<dbReference type="Proteomes" id="UP000775213">
    <property type="component" value="Unassembled WGS sequence"/>
</dbReference>
<comment type="caution">
    <text evidence="1">The sequence shown here is derived from an EMBL/GenBank/DDBJ whole genome shotgun (WGS) entry which is preliminary data.</text>
</comment>
<keyword evidence="2" id="KW-1185">Reference proteome</keyword>
<evidence type="ECO:0000313" key="1">
    <source>
        <dbReference type="EMBL" id="KAH0456001.1"/>
    </source>
</evidence>
<gene>
    <name evidence="1" type="ORF">IEQ34_013908</name>
</gene>
<sequence>MAAPPAVFTVSLLSRLSYSSVTHSTIFPETVDLLKEPLWQWSASGFPVSPGNTRGSISLESNVSGWFEDSPSISIPFPSLTVALILLSTVAAPTVRHHGASFDKMLATGPKFPAAQQGKMLFLIAENEALATLLSYKGLGSCPMDMERMSTPSAIACSMAARRSLSVPWLL</sequence>
<dbReference type="EMBL" id="JAGFBR010000013">
    <property type="protein sequence ID" value="KAH0456001.1"/>
    <property type="molecule type" value="Genomic_DNA"/>
</dbReference>
<dbReference type="AlphaFoldDB" id="A0AAV7GHG8"/>
<proteinExistence type="predicted"/>
<evidence type="ECO:0000313" key="2">
    <source>
        <dbReference type="Proteomes" id="UP000775213"/>
    </source>
</evidence>
<protein>
    <submittedName>
        <fullName evidence="1">Uncharacterized protein</fullName>
    </submittedName>
</protein>
<name>A0AAV7GHG8_DENCH</name>
<reference evidence="1 2" key="1">
    <citation type="journal article" date="2021" name="Hortic Res">
        <title>Chromosome-scale assembly of the Dendrobium chrysotoxum genome enhances the understanding of orchid evolution.</title>
        <authorList>
            <person name="Zhang Y."/>
            <person name="Zhang G.Q."/>
            <person name="Zhang D."/>
            <person name="Liu X.D."/>
            <person name="Xu X.Y."/>
            <person name="Sun W.H."/>
            <person name="Yu X."/>
            <person name="Zhu X."/>
            <person name="Wang Z.W."/>
            <person name="Zhao X."/>
            <person name="Zhong W.Y."/>
            <person name="Chen H."/>
            <person name="Yin W.L."/>
            <person name="Huang T."/>
            <person name="Niu S.C."/>
            <person name="Liu Z.J."/>
        </authorList>
    </citation>
    <scope>NUCLEOTIDE SEQUENCE [LARGE SCALE GENOMIC DNA]</scope>
    <source>
        <strain evidence="1">Lindl</strain>
    </source>
</reference>